<dbReference type="InterPro" id="IPR036770">
    <property type="entry name" value="Ankyrin_rpt-contain_sf"/>
</dbReference>
<feature type="non-terminal residue" evidence="2">
    <location>
        <position position="305"/>
    </location>
</feature>
<name>C3YWM2_BRAFL</name>
<dbReference type="PANTHER" id="PTHR24192">
    <property type="entry name" value="ANKYRIN REPEAT DOMAIN 40"/>
    <property type="match status" value="1"/>
</dbReference>
<reference evidence="2" key="1">
    <citation type="journal article" date="2008" name="Nature">
        <title>The amphioxus genome and the evolution of the chordate karyotype.</title>
        <authorList>
            <consortium name="US DOE Joint Genome Institute (JGI-PGF)"/>
            <person name="Putnam N.H."/>
            <person name="Butts T."/>
            <person name="Ferrier D.E.K."/>
            <person name="Furlong R.F."/>
            <person name="Hellsten U."/>
            <person name="Kawashima T."/>
            <person name="Robinson-Rechavi M."/>
            <person name="Shoguchi E."/>
            <person name="Terry A."/>
            <person name="Yu J.-K."/>
            <person name="Benito-Gutierrez E.L."/>
            <person name="Dubchak I."/>
            <person name="Garcia-Fernandez J."/>
            <person name="Gibson-Brown J.J."/>
            <person name="Grigoriev I.V."/>
            <person name="Horton A.C."/>
            <person name="de Jong P.J."/>
            <person name="Jurka J."/>
            <person name="Kapitonov V.V."/>
            <person name="Kohara Y."/>
            <person name="Kuroki Y."/>
            <person name="Lindquist E."/>
            <person name="Lucas S."/>
            <person name="Osoegawa K."/>
            <person name="Pennacchio L.A."/>
            <person name="Salamov A.A."/>
            <person name="Satou Y."/>
            <person name="Sauka-Spengler T."/>
            <person name="Schmutz J."/>
            <person name="Shin-I T."/>
            <person name="Toyoda A."/>
            <person name="Bronner-Fraser M."/>
            <person name="Fujiyama A."/>
            <person name="Holland L.Z."/>
            <person name="Holland P.W.H."/>
            <person name="Satoh N."/>
            <person name="Rokhsar D.S."/>
        </authorList>
    </citation>
    <scope>NUCLEOTIDE SEQUENCE [LARGE SCALE GENOMIC DNA]</scope>
    <source>
        <strain evidence="2">S238N-H82</strain>
        <tissue evidence="2">Testes</tissue>
    </source>
</reference>
<keyword evidence="1" id="KW-0040">ANK repeat</keyword>
<dbReference type="Gene3D" id="1.25.40.20">
    <property type="entry name" value="Ankyrin repeat-containing domain"/>
    <property type="match status" value="1"/>
</dbReference>
<evidence type="ECO:0000313" key="2">
    <source>
        <dbReference type="EMBL" id="EEN55266.1"/>
    </source>
</evidence>
<dbReference type="SUPFAM" id="SSF48403">
    <property type="entry name" value="Ankyrin repeat"/>
    <property type="match status" value="1"/>
</dbReference>
<dbReference type="AlphaFoldDB" id="C3YWM2"/>
<dbReference type="InterPro" id="IPR002110">
    <property type="entry name" value="Ankyrin_rpt"/>
</dbReference>
<dbReference type="PROSITE" id="PS50297">
    <property type="entry name" value="ANK_REP_REGION"/>
    <property type="match status" value="1"/>
</dbReference>
<dbReference type="PANTHER" id="PTHR24192:SF3">
    <property type="entry name" value="ANKYRIN REPEAT DOMAIN 40"/>
    <property type="match status" value="1"/>
</dbReference>
<feature type="repeat" description="ANK" evidence="1">
    <location>
        <begin position="40"/>
        <end position="72"/>
    </location>
</feature>
<dbReference type="eggNOG" id="KOG0307">
    <property type="taxonomic scope" value="Eukaryota"/>
</dbReference>
<dbReference type="InterPro" id="IPR039195">
    <property type="entry name" value="ANKRD40"/>
</dbReference>
<accession>C3YWM2</accession>
<dbReference type="STRING" id="7739.C3YWM2"/>
<evidence type="ECO:0000256" key="1">
    <source>
        <dbReference type="PROSITE-ProRule" id="PRU00023"/>
    </source>
</evidence>
<dbReference type="SMART" id="SM00248">
    <property type="entry name" value="ANK"/>
    <property type="match status" value="2"/>
</dbReference>
<organism>
    <name type="scientific">Branchiostoma floridae</name>
    <name type="common">Florida lancelet</name>
    <name type="synonym">Amphioxus</name>
    <dbReference type="NCBI Taxonomy" id="7739"/>
    <lineage>
        <taxon>Eukaryota</taxon>
        <taxon>Metazoa</taxon>
        <taxon>Chordata</taxon>
        <taxon>Cephalochordata</taxon>
        <taxon>Leptocardii</taxon>
        <taxon>Amphioxiformes</taxon>
        <taxon>Branchiostomatidae</taxon>
        <taxon>Branchiostoma</taxon>
    </lineage>
</organism>
<dbReference type="PROSITE" id="PS50088">
    <property type="entry name" value="ANK_REPEAT"/>
    <property type="match status" value="1"/>
</dbReference>
<proteinExistence type="predicted"/>
<dbReference type="Pfam" id="PF12796">
    <property type="entry name" value="Ank_2"/>
    <property type="match status" value="1"/>
</dbReference>
<dbReference type="InParanoid" id="C3YWM2"/>
<dbReference type="EMBL" id="GG666561">
    <property type="protein sequence ID" value="EEN55266.1"/>
    <property type="molecule type" value="Genomic_DNA"/>
</dbReference>
<gene>
    <name evidence="2" type="ORF">BRAFLDRAFT_199979</name>
</gene>
<protein>
    <submittedName>
        <fullName evidence="2">Uncharacterized protein</fullName>
    </submittedName>
</protein>
<sequence length="305" mass="33517">MDPVKEKEERLREAACVGDEDTLCSLLASGVGVNSQNPVNGWGPLHWAVKRGHKNIVSRLLTAGADPALQTSQGQVPAQLTDSGDIRSLLGASPDESPPKIEPLPITPNYMANPPFPYVKQEQGPLSAVNGTAAGHRTAMEQPQSHAPVRQYYAPPLDQGTSSAALCSIYGLCQSIVTIVQALESRICICICSRYNGPSAYNTCFAGTDKNLVSSMILCVFPELVLKVRVANPMQMENDFIEVEMDRSKLTFRDLLATCCRELQVQPEKVQKVRKLPNTMLRKDKDVTRLHDFQEIELVLKTTNK</sequence>